<gene>
    <name evidence="1" type="ORF">G6F51_012877</name>
</gene>
<protein>
    <submittedName>
        <fullName evidence="1">Uncharacterized protein</fullName>
    </submittedName>
</protein>
<reference evidence="1" key="1">
    <citation type="journal article" date="2020" name="Microb. Genom.">
        <title>Genetic diversity of clinical and environmental Mucorales isolates obtained from an investigation of mucormycosis cases among solid organ transplant recipients.</title>
        <authorList>
            <person name="Nguyen M.H."/>
            <person name="Kaul D."/>
            <person name="Muto C."/>
            <person name="Cheng S.J."/>
            <person name="Richter R.A."/>
            <person name="Bruno V.M."/>
            <person name="Liu G."/>
            <person name="Beyhan S."/>
            <person name="Sundermann A.J."/>
            <person name="Mounaud S."/>
            <person name="Pasculle A.W."/>
            <person name="Nierman W.C."/>
            <person name="Driscoll E."/>
            <person name="Cumbie R."/>
            <person name="Clancy C.J."/>
            <person name="Dupont C.L."/>
        </authorList>
    </citation>
    <scope>NUCLEOTIDE SEQUENCE</scope>
    <source>
        <strain evidence="1">GL16</strain>
    </source>
</reference>
<proteinExistence type="predicted"/>
<evidence type="ECO:0000313" key="2">
    <source>
        <dbReference type="Proteomes" id="UP000717996"/>
    </source>
</evidence>
<dbReference type="AlphaFoldDB" id="A0A9P6XUN2"/>
<organism evidence="1 2">
    <name type="scientific">Rhizopus oryzae</name>
    <name type="common">Mucormycosis agent</name>
    <name type="synonym">Rhizopus arrhizus var. delemar</name>
    <dbReference type="NCBI Taxonomy" id="64495"/>
    <lineage>
        <taxon>Eukaryota</taxon>
        <taxon>Fungi</taxon>
        <taxon>Fungi incertae sedis</taxon>
        <taxon>Mucoromycota</taxon>
        <taxon>Mucoromycotina</taxon>
        <taxon>Mucoromycetes</taxon>
        <taxon>Mucorales</taxon>
        <taxon>Mucorineae</taxon>
        <taxon>Rhizopodaceae</taxon>
        <taxon>Rhizopus</taxon>
    </lineage>
</organism>
<evidence type="ECO:0000313" key="1">
    <source>
        <dbReference type="EMBL" id="KAG1532913.1"/>
    </source>
</evidence>
<dbReference type="EMBL" id="JAANIT010004208">
    <property type="protein sequence ID" value="KAG1532913.1"/>
    <property type="molecule type" value="Genomic_DNA"/>
</dbReference>
<comment type="caution">
    <text evidence="1">The sequence shown here is derived from an EMBL/GenBank/DDBJ whole genome shotgun (WGS) entry which is preliminary data.</text>
</comment>
<dbReference type="Proteomes" id="UP000717996">
    <property type="component" value="Unassembled WGS sequence"/>
</dbReference>
<accession>A0A9P6XUN2</accession>
<name>A0A9P6XUN2_RHIOR</name>
<sequence>MVGKLSRDGRSAIQKSRTWPIITEHEDYMERLIDQVSQDFADDIIEDLTKQFEDFPNSKSRLNSYL</sequence>
<dbReference type="OrthoDB" id="2214365at2759"/>